<dbReference type="PROSITE" id="PS01116">
    <property type="entry name" value="XANTH_URACIL_PERMASE"/>
    <property type="match status" value="1"/>
</dbReference>
<dbReference type="InterPro" id="IPR006043">
    <property type="entry name" value="NCS2"/>
</dbReference>
<accession>A0A653IGR0</accession>
<protein>
    <submittedName>
        <fullName evidence="9">Xanthine permease</fullName>
    </submittedName>
</protein>
<dbReference type="EMBL" id="CABWKQ010000032">
    <property type="protein sequence ID" value="VWX38324.1"/>
    <property type="molecule type" value="Genomic_DNA"/>
</dbReference>
<dbReference type="GO" id="GO:0042907">
    <property type="term" value="F:xanthine transmembrane transporter activity"/>
    <property type="evidence" value="ECO:0007669"/>
    <property type="project" value="TreeGrafter"/>
</dbReference>
<feature type="transmembrane region" description="Helical" evidence="8">
    <location>
        <begin position="12"/>
        <end position="35"/>
    </location>
</feature>
<feature type="transmembrane region" description="Helical" evidence="8">
    <location>
        <begin position="186"/>
        <end position="210"/>
    </location>
</feature>
<dbReference type="RefSeq" id="WP_159173994.1">
    <property type="nucleotide sequence ID" value="NZ_LR732312.1"/>
</dbReference>
<keyword evidence="7 8" id="KW-0472">Membrane</keyword>
<comment type="subcellular location">
    <subcellularLocation>
        <location evidence="1">Cell membrane</location>
        <topology evidence="1">Multi-pass membrane protein</topology>
    </subcellularLocation>
</comment>
<feature type="transmembrane region" description="Helical" evidence="8">
    <location>
        <begin position="230"/>
        <end position="254"/>
    </location>
</feature>
<gene>
    <name evidence="9" type="primary">pbuX</name>
    <name evidence="9" type="ORF">EXIGUO9Y_380087</name>
</gene>
<evidence type="ECO:0000256" key="1">
    <source>
        <dbReference type="ARBA" id="ARBA00004651"/>
    </source>
</evidence>
<dbReference type="AlphaFoldDB" id="A0A653IGR0"/>
<dbReference type="InterPro" id="IPR017588">
    <property type="entry name" value="UacT-like"/>
</dbReference>
<name>A0A653IGR0_9BACL</name>
<evidence type="ECO:0000256" key="2">
    <source>
        <dbReference type="ARBA" id="ARBA00008821"/>
    </source>
</evidence>
<evidence type="ECO:0000313" key="9">
    <source>
        <dbReference type="EMBL" id="VWX38324.1"/>
    </source>
</evidence>
<keyword evidence="10" id="KW-1185">Reference proteome</keyword>
<keyword evidence="3" id="KW-0813">Transport</keyword>
<dbReference type="NCBIfam" id="NF037981">
    <property type="entry name" value="NCS2_1"/>
    <property type="match status" value="1"/>
</dbReference>
<dbReference type="NCBIfam" id="TIGR00801">
    <property type="entry name" value="ncs2"/>
    <property type="match status" value="1"/>
</dbReference>
<comment type="similarity">
    <text evidence="2">Belongs to the nucleobase:cation symporter-2 (NCS2) (TC 2.A.40) family.</text>
</comment>
<dbReference type="PANTHER" id="PTHR42810">
    <property type="entry name" value="PURINE PERMEASE C1399.01C-RELATED"/>
    <property type="match status" value="1"/>
</dbReference>
<keyword evidence="5 8" id="KW-0812">Transmembrane</keyword>
<proteinExistence type="inferred from homology"/>
<dbReference type="Proteomes" id="UP000439752">
    <property type="component" value="Unassembled WGS sequence"/>
</dbReference>
<feature type="transmembrane region" description="Helical" evidence="8">
    <location>
        <begin position="369"/>
        <end position="391"/>
    </location>
</feature>
<sequence length="435" mass="45329">MKSLSNLKAAGLGLQHVLAMYTGAAIVPLIVGSAIGLSGEGLAYLVAIDLFMCGIATLLQVFVTKYTGVGLPVVLGCTFTAVGPMIAIGSMQGITAIYGALIASGIIILLISGLFSRIAILFPPVVLGSVVTIIGISLIPAAINDIGGGQGVKDFGDFRYLGLAGLTIALILILNRYGTVFSKAAAVLIAVLIGTLVAFGMGMIDFSPVADASWFQMVTPFYFGAPTFNITAILTMTLVGLVSMVESTGVFLTLGEITDKKLSKQDLARGYRAEGAATIIGGIFNSFPYTTYSQNVGLVQLTGVKTRKVIIFAGLFLVILGFLPKVATFTTLIPKPVLGGAMLIMFGTVAASGIRILSRVDFAKNDHVLTVALSLGVGLGISMNPAIVSGLPEQIRVLTDSPIVAGSLTALLLNGLFRLADRKQRTEDEQFAKAE</sequence>
<evidence type="ECO:0000256" key="5">
    <source>
        <dbReference type="ARBA" id="ARBA00022692"/>
    </source>
</evidence>
<dbReference type="NCBIfam" id="TIGR03173">
    <property type="entry name" value="pbuX"/>
    <property type="match status" value="1"/>
</dbReference>
<keyword evidence="6 8" id="KW-1133">Transmembrane helix</keyword>
<evidence type="ECO:0000256" key="7">
    <source>
        <dbReference type="ARBA" id="ARBA00023136"/>
    </source>
</evidence>
<keyword evidence="4" id="KW-1003">Cell membrane</keyword>
<feature type="transmembrane region" description="Helical" evidence="8">
    <location>
        <begin position="337"/>
        <end position="357"/>
    </location>
</feature>
<dbReference type="Pfam" id="PF00860">
    <property type="entry name" value="Xan_ur_permease"/>
    <property type="match status" value="1"/>
</dbReference>
<evidence type="ECO:0000256" key="6">
    <source>
        <dbReference type="ARBA" id="ARBA00022989"/>
    </source>
</evidence>
<feature type="transmembrane region" description="Helical" evidence="8">
    <location>
        <begin position="403"/>
        <end position="420"/>
    </location>
</feature>
<feature type="transmembrane region" description="Helical" evidence="8">
    <location>
        <begin position="158"/>
        <end position="174"/>
    </location>
</feature>
<evidence type="ECO:0000256" key="3">
    <source>
        <dbReference type="ARBA" id="ARBA00022448"/>
    </source>
</evidence>
<evidence type="ECO:0000256" key="4">
    <source>
        <dbReference type="ARBA" id="ARBA00022475"/>
    </source>
</evidence>
<dbReference type="PANTHER" id="PTHR42810:SF4">
    <property type="entry name" value="URIC ACID TRANSPORTER UACT"/>
    <property type="match status" value="1"/>
</dbReference>
<feature type="transmembrane region" description="Helical" evidence="8">
    <location>
        <begin position="309"/>
        <end position="331"/>
    </location>
</feature>
<feature type="transmembrane region" description="Helical" evidence="8">
    <location>
        <begin position="41"/>
        <end position="62"/>
    </location>
</feature>
<dbReference type="InterPro" id="IPR006042">
    <property type="entry name" value="Xan_ur_permease"/>
</dbReference>
<feature type="transmembrane region" description="Helical" evidence="8">
    <location>
        <begin position="69"/>
        <end position="90"/>
    </location>
</feature>
<evidence type="ECO:0000256" key="8">
    <source>
        <dbReference type="SAM" id="Phobius"/>
    </source>
</evidence>
<feature type="transmembrane region" description="Helical" evidence="8">
    <location>
        <begin position="122"/>
        <end position="143"/>
    </location>
</feature>
<feature type="transmembrane region" description="Helical" evidence="8">
    <location>
        <begin position="96"/>
        <end position="115"/>
    </location>
</feature>
<organism evidence="9 10">
    <name type="scientific">Exiguobacterium oxidotolerans</name>
    <dbReference type="NCBI Taxonomy" id="223958"/>
    <lineage>
        <taxon>Bacteria</taxon>
        <taxon>Bacillati</taxon>
        <taxon>Bacillota</taxon>
        <taxon>Bacilli</taxon>
        <taxon>Bacillales</taxon>
        <taxon>Bacillales Family XII. Incertae Sedis</taxon>
        <taxon>Exiguobacterium</taxon>
    </lineage>
</organism>
<evidence type="ECO:0000313" key="10">
    <source>
        <dbReference type="Proteomes" id="UP000439752"/>
    </source>
</evidence>
<dbReference type="GO" id="GO:0005886">
    <property type="term" value="C:plasma membrane"/>
    <property type="evidence" value="ECO:0007669"/>
    <property type="project" value="UniProtKB-SubCell"/>
</dbReference>
<reference evidence="9 10" key="1">
    <citation type="submission" date="2019-10" db="EMBL/GenBank/DDBJ databases">
        <authorList>
            <person name="Karimi E."/>
        </authorList>
    </citation>
    <scope>NUCLEOTIDE SEQUENCE [LARGE SCALE GENOMIC DNA]</scope>
    <source>
        <strain evidence="9">Exiguobacterium sp. 9Y</strain>
    </source>
</reference>